<dbReference type="InterPro" id="IPR017871">
    <property type="entry name" value="ABC_transporter-like_CS"/>
</dbReference>
<keyword evidence="2" id="KW-0547">Nucleotide-binding</keyword>
<keyword evidence="3 5" id="KW-0067">ATP-binding</keyword>
<gene>
    <name evidence="5" type="ORF">ACFQ5K_05275</name>
</gene>
<dbReference type="Pfam" id="PF13732">
    <property type="entry name" value="DrrA1-3_C"/>
    <property type="match status" value="1"/>
</dbReference>
<dbReference type="SMART" id="SM00382">
    <property type="entry name" value="AAA"/>
    <property type="match status" value="1"/>
</dbReference>
<evidence type="ECO:0000313" key="6">
    <source>
        <dbReference type="Proteomes" id="UP001597212"/>
    </source>
</evidence>
<dbReference type="Proteomes" id="UP001597212">
    <property type="component" value="Unassembled WGS sequence"/>
</dbReference>
<keyword evidence="1" id="KW-0813">Transport</keyword>
<dbReference type="InterPro" id="IPR050763">
    <property type="entry name" value="ABC_transporter_ATP-binding"/>
</dbReference>
<dbReference type="CDD" id="cd03230">
    <property type="entry name" value="ABC_DR_subfamily_A"/>
    <property type="match status" value="1"/>
</dbReference>
<dbReference type="EMBL" id="JBHTOK010000039">
    <property type="protein sequence ID" value="MFD1440805.1"/>
    <property type="molecule type" value="Genomic_DNA"/>
</dbReference>
<dbReference type="PROSITE" id="PS00211">
    <property type="entry name" value="ABC_TRANSPORTER_1"/>
    <property type="match status" value="1"/>
</dbReference>
<evidence type="ECO:0000259" key="4">
    <source>
        <dbReference type="PROSITE" id="PS50893"/>
    </source>
</evidence>
<dbReference type="Gene3D" id="3.40.50.300">
    <property type="entry name" value="P-loop containing nucleotide triphosphate hydrolases"/>
    <property type="match status" value="1"/>
</dbReference>
<dbReference type="InterPro" id="IPR003439">
    <property type="entry name" value="ABC_transporter-like_ATP-bd"/>
</dbReference>
<dbReference type="SUPFAM" id="SSF52540">
    <property type="entry name" value="P-loop containing nucleoside triphosphate hydrolases"/>
    <property type="match status" value="1"/>
</dbReference>
<dbReference type="PROSITE" id="PS50893">
    <property type="entry name" value="ABC_TRANSPORTER_2"/>
    <property type="match status" value="1"/>
</dbReference>
<dbReference type="InterPro" id="IPR027417">
    <property type="entry name" value="P-loop_NTPase"/>
</dbReference>
<dbReference type="InterPro" id="IPR003593">
    <property type="entry name" value="AAA+_ATPase"/>
</dbReference>
<reference evidence="6" key="1">
    <citation type="journal article" date="2019" name="Int. J. Syst. Evol. Microbiol.">
        <title>The Global Catalogue of Microorganisms (GCM) 10K type strain sequencing project: providing services to taxonomists for standard genome sequencing and annotation.</title>
        <authorList>
            <consortium name="The Broad Institute Genomics Platform"/>
            <consortium name="The Broad Institute Genome Sequencing Center for Infectious Disease"/>
            <person name="Wu L."/>
            <person name="Ma J."/>
        </authorList>
    </citation>
    <scope>NUCLEOTIDE SEQUENCE [LARGE SCALE GENOMIC DNA]</scope>
    <source>
        <strain evidence="6">CCM 8912</strain>
    </source>
</reference>
<evidence type="ECO:0000313" key="5">
    <source>
        <dbReference type="EMBL" id="MFD1440805.1"/>
    </source>
</evidence>
<accession>A0ABW4CWE0</accession>
<name>A0ABW4CWE0_9LACO</name>
<dbReference type="PANTHER" id="PTHR42711">
    <property type="entry name" value="ABC TRANSPORTER ATP-BINDING PROTEIN"/>
    <property type="match status" value="1"/>
</dbReference>
<comment type="caution">
    <text evidence="5">The sequence shown here is derived from an EMBL/GenBank/DDBJ whole genome shotgun (WGS) entry which is preliminary data.</text>
</comment>
<proteinExistence type="predicted"/>
<dbReference type="PANTHER" id="PTHR42711:SF17">
    <property type="entry name" value="ABC TRANSPORTER ATP-BINDING PROTEIN"/>
    <property type="match status" value="1"/>
</dbReference>
<dbReference type="GO" id="GO:0005524">
    <property type="term" value="F:ATP binding"/>
    <property type="evidence" value="ECO:0007669"/>
    <property type="project" value="UniProtKB-KW"/>
</dbReference>
<feature type="domain" description="ABC transporter" evidence="4">
    <location>
        <begin position="5"/>
        <end position="227"/>
    </location>
</feature>
<protein>
    <submittedName>
        <fullName evidence="5">ABC transporter ATP-binding protein</fullName>
    </submittedName>
</protein>
<keyword evidence="6" id="KW-1185">Reference proteome</keyword>
<dbReference type="InterPro" id="IPR025302">
    <property type="entry name" value="DrrA1/2-like_C"/>
</dbReference>
<evidence type="ECO:0000256" key="3">
    <source>
        <dbReference type="ARBA" id="ARBA00022840"/>
    </source>
</evidence>
<organism evidence="5 6">
    <name type="scientific">Lacticaseibacillus hegangensis</name>
    <dbReference type="NCBI Taxonomy" id="2486010"/>
    <lineage>
        <taxon>Bacteria</taxon>
        <taxon>Bacillati</taxon>
        <taxon>Bacillota</taxon>
        <taxon>Bacilli</taxon>
        <taxon>Lactobacillales</taxon>
        <taxon>Lactobacillaceae</taxon>
        <taxon>Lacticaseibacillus</taxon>
    </lineage>
</organism>
<evidence type="ECO:0000256" key="2">
    <source>
        <dbReference type="ARBA" id="ARBA00022741"/>
    </source>
</evidence>
<dbReference type="Pfam" id="PF00005">
    <property type="entry name" value="ABC_tran"/>
    <property type="match status" value="1"/>
</dbReference>
<evidence type="ECO:0000256" key="1">
    <source>
        <dbReference type="ARBA" id="ARBA00022448"/>
    </source>
</evidence>
<dbReference type="RefSeq" id="WP_125758342.1">
    <property type="nucleotide sequence ID" value="NZ_JBHTOK010000039.1"/>
</dbReference>
<sequence length="295" mass="32740">MTEAVKIQNLSFDYGKQPVLNNVNFSVNAGEMIGVIGENGAGKTTLLRLMQAQLPINGEISIFGHQAHDKRVCDWLGAMPQGDLKLPGVTVQELLGNLSASYSNPANIDQLMRDNGIASLSKKRIDRLSGGQLRRVTFLSALVGQPRLLFLDEPTVGMDVTAREKLWLQVKQMQREGVTIMITSHYLEELQDVADRLLILKSGRIRFQGTFSELQEAHVQTLFRFTSSLSEPQLLQLPGVQSVNKVGSYWELTSNDGDQTLGALSRQLSQVHELSVTKQSLADIFSEMMRQEATK</sequence>